<dbReference type="InterPro" id="IPR011453">
    <property type="entry name" value="DUF1559"/>
</dbReference>
<keyword evidence="1" id="KW-0812">Transmembrane</keyword>
<name>A0A5C5ZRB4_9BACT</name>
<dbReference type="Pfam" id="PF07596">
    <property type="entry name" value="SBP_bac_10"/>
    <property type="match status" value="1"/>
</dbReference>
<evidence type="ECO:0000313" key="4">
    <source>
        <dbReference type="Proteomes" id="UP000320176"/>
    </source>
</evidence>
<dbReference type="PANTHER" id="PTHR30093">
    <property type="entry name" value="GENERAL SECRETION PATHWAY PROTEIN G"/>
    <property type="match status" value="1"/>
</dbReference>
<sequence length="310" mass="34320">MINVDAPKPRVSSLRTTRDHRRGWVISAFVEDSFIKRLNSRHYLLVIAIIAVCGLAIGFATAVGHSSRVARIMSSRNNLRQVMLGIQNYAAAYDQLPPHAIVDHNGRPEHSWRTLITPSLAAVDQLYRWDEPWDGPSNIRLAHGLDVHIDASPVDDTGAPLIKTMGPYDGPIDYAWPFRDAETNNKSSFRVHFFAIVGNETAWPDDHSITSADIHDGAENTIVIAESHSVDAYWSQPIDIRFEDMTFVVNDPVGPGISSPRKIGPLVAFADGAVFHLNPNIPPGLVRDLLTANGGETIERSQLVRDGWLR</sequence>
<evidence type="ECO:0000256" key="1">
    <source>
        <dbReference type="SAM" id="Phobius"/>
    </source>
</evidence>
<feature type="domain" description="DUF1559" evidence="2">
    <location>
        <begin position="70"/>
        <end position="231"/>
    </location>
</feature>
<proteinExistence type="predicted"/>
<keyword evidence="1" id="KW-0472">Membrane</keyword>
<gene>
    <name evidence="3" type="ORF">Pla52n_67430</name>
</gene>
<dbReference type="PANTHER" id="PTHR30093:SF2">
    <property type="entry name" value="TYPE II SECRETION SYSTEM PROTEIN H"/>
    <property type="match status" value="1"/>
</dbReference>
<protein>
    <recommendedName>
        <fullName evidence="2">DUF1559 domain-containing protein</fullName>
    </recommendedName>
</protein>
<keyword evidence="4" id="KW-1185">Reference proteome</keyword>
<organism evidence="3 4">
    <name type="scientific">Stieleria varia</name>
    <dbReference type="NCBI Taxonomy" id="2528005"/>
    <lineage>
        <taxon>Bacteria</taxon>
        <taxon>Pseudomonadati</taxon>
        <taxon>Planctomycetota</taxon>
        <taxon>Planctomycetia</taxon>
        <taxon>Pirellulales</taxon>
        <taxon>Pirellulaceae</taxon>
        <taxon>Stieleria</taxon>
    </lineage>
</organism>
<dbReference type="RefSeq" id="WP_146523625.1">
    <property type="nucleotide sequence ID" value="NZ_CP151726.1"/>
</dbReference>
<accession>A0A5C5ZRB4</accession>
<dbReference type="EMBL" id="SJPN01000020">
    <property type="protein sequence ID" value="TWT89615.1"/>
    <property type="molecule type" value="Genomic_DNA"/>
</dbReference>
<feature type="transmembrane region" description="Helical" evidence="1">
    <location>
        <begin position="43"/>
        <end position="64"/>
    </location>
</feature>
<reference evidence="3 4" key="1">
    <citation type="submission" date="2019-02" db="EMBL/GenBank/DDBJ databases">
        <title>Deep-cultivation of Planctomycetes and their phenomic and genomic characterization uncovers novel biology.</title>
        <authorList>
            <person name="Wiegand S."/>
            <person name="Jogler M."/>
            <person name="Boedeker C."/>
            <person name="Pinto D."/>
            <person name="Vollmers J."/>
            <person name="Rivas-Marin E."/>
            <person name="Kohn T."/>
            <person name="Peeters S.H."/>
            <person name="Heuer A."/>
            <person name="Rast P."/>
            <person name="Oberbeckmann S."/>
            <person name="Bunk B."/>
            <person name="Jeske O."/>
            <person name="Meyerdierks A."/>
            <person name="Storesund J.E."/>
            <person name="Kallscheuer N."/>
            <person name="Luecker S."/>
            <person name="Lage O.M."/>
            <person name="Pohl T."/>
            <person name="Merkel B.J."/>
            <person name="Hornburger P."/>
            <person name="Mueller R.-W."/>
            <person name="Bruemmer F."/>
            <person name="Labrenz M."/>
            <person name="Spormann A.M."/>
            <person name="Op Den Camp H."/>
            <person name="Overmann J."/>
            <person name="Amann R."/>
            <person name="Jetten M.S.M."/>
            <person name="Mascher T."/>
            <person name="Medema M.H."/>
            <person name="Devos D.P."/>
            <person name="Kaster A.-K."/>
            <person name="Ovreas L."/>
            <person name="Rohde M."/>
            <person name="Galperin M.Y."/>
            <person name="Jogler C."/>
        </authorList>
    </citation>
    <scope>NUCLEOTIDE SEQUENCE [LARGE SCALE GENOMIC DNA]</scope>
    <source>
        <strain evidence="3 4">Pla52n</strain>
    </source>
</reference>
<dbReference type="AlphaFoldDB" id="A0A5C5ZRB4"/>
<comment type="caution">
    <text evidence="3">The sequence shown here is derived from an EMBL/GenBank/DDBJ whole genome shotgun (WGS) entry which is preliminary data.</text>
</comment>
<dbReference type="Proteomes" id="UP000320176">
    <property type="component" value="Unassembled WGS sequence"/>
</dbReference>
<dbReference type="OrthoDB" id="285651at2"/>
<keyword evidence="1" id="KW-1133">Transmembrane helix</keyword>
<evidence type="ECO:0000259" key="2">
    <source>
        <dbReference type="Pfam" id="PF07596"/>
    </source>
</evidence>
<evidence type="ECO:0000313" key="3">
    <source>
        <dbReference type="EMBL" id="TWT89615.1"/>
    </source>
</evidence>